<dbReference type="OrthoDB" id="4521223at2759"/>
<proteinExistence type="predicted"/>
<dbReference type="EMBL" id="KL648097">
    <property type="protein sequence ID" value="KEY72107.1"/>
    <property type="molecule type" value="Genomic_DNA"/>
</dbReference>
<comment type="subcellular location">
    <subcellularLocation>
        <location evidence="1">Membrane</location>
        <topology evidence="1">Multi-pass membrane protein</topology>
    </subcellularLocation>
</comment>
<keyword evidence="3 5" id="KW-1133">Transmembrane helix</keyword>
<feature type="transmembrane region" description="Helical" evidence="5">
    <location>
        <begin position="92"/>
        <end position="115"/>
    </location>
</feature>
<dbReference type="GO" id="GO:0000324">
    <property type="term" value="C:fungal-type vacuole"/>
    <property type="evidence" value="ECO:0007669"/>
    <property type="project" value="TreeGrafter"/>
</dbReference>
<feature type="transmembrane region" description="Helical" evidence="5">
    <location>
        <begin position="135"/>
        <end position="153"/>
    </location>
</feature>
<dbReference type="InterPro" id="IPR007568">
    <property type="entry name" value="RTA1"/>
</dbReference>
<evidence type="ECO:0000256" key="2">
    <source>
        <dbReference type="ARBA" id="ARBA00022692"/>
    </source>
</evidence>
<accession>A0A084B3H8</accession>
<keyword evidence="2 5" id="KW-0812">Transmembrane</keyword>
<reference evidence="6 7" key="1">
    <citation type="journal article" date="2014" name="BMC Genomics">
        <title>Comparative genome sequencing reveals chemotype-specific gene clusters in the toxigenic black mold Stachybotrys.</title>
        <authorList>
            <person name="Semeiks J."/>
            <person name="Borek D."/>
            <person name="Otwinowski Z."/>
            <person name="Grishin N.V."/>
        </authorList>
    </citation>
    <scope>NUCLEOTIDE SEQUENCE [LARGE SCALE GENOMIC DNA]</scope>
    <source>
        <strain evidence="7">CBS 109288 / IBT 7711</strain>
    </source>
</reference>
<evidence type="ECO:0000256" key="5">
    <source>
        <dbReference type="SAM" id="Phobius"/>
    </source>
</evidence>
<evidence type="ECO:0000313" key="6">
    <source>
        <dbReference type="EMBL" id="KEY72107.1"/>
    </source>
</evidence>
<feature type="transmembrane region" description="Helical" evidence="5">
    <location>
        <begin position="252"/>
        <end position="271"/>
    </location>
</feature>
<dbReference type="HOGENOM" id="CLU_033465_6_1_1"/>
<dbReference type="AlphaFoldDB" id="A0A084B3H8"/>
<dbReference type="Proteomes" id="UP000028045">
    <property type="component" value="Unassembled WGS sequence"/>
</dbReference>
<evidence type="ECO:0000313" key="7">
    <source>
        <dbReference type="Proteomes" id="UP000028045"/>
    </source>
</evidence>
<evidence type="ECO:0000256" key="4">
    <source>
        <dbReference type="ARBA" id="ARBA00023136"/>
    </source>
</evidence>
<evidence type="ECO:0000256" key="3">
    <source>
        <dbReference type="ARBA" id="ARBA00022989"/>
    </source>
</evidence>
<sequence length="298" mass="33027">MSQLPDNLIWFGPNANCTLELCPVEASILRYQPSVPANALFIAIFGLALVAHAVQGVWFRTWGFMASMLCGCVLEIAGYVGRLIIHDNPFDFNGFIMQIVCITIAPVFFSAAIYVLLSQVINKVDPSISRLRPNLFYWIFIPVDIISLVLQAAGGALSCLATTESAVQEGVNISLAGLVFQVFTLLCFSILFADYLLRCKRTPSAWQFVDKRMMFFLTLLSMAIFFVLLRCVYRIVELHDGYFSHWFRDEPLFIALESSVMCCAVLCLNIGHPGPVLGKKQKAIDNANKEMAGASGEA</sequence>
<feature type="transmembrane region" description="Helical" evidence="5">
    <location>
        <begin position="35"/>
        <end position="54"/>
    </location>
</feature>
<dbReference type="PANTHER" id="PTHR31465:SF9">
    <property type="entry name" value="SPHINGOID LONG-CHAIN BASE TRANSPORTER RSB1"/>
    <property type="match status" value="1"/>
</dbReference>
<dbReference type="GO" id="GO:0005886">
    <property type="term" value="C:plasma membrane"/>
    <property type="evidence" value="ECO:0007669"/>
    <property type="project" value="TreeGrafter"/>
</dbReference>
<feature type="transmembrane region" description="Helical" evidence="5">
    <location>
        <begin position="61"/>
        <end position="80"/>
    </location>
</feature>
<protein>
    <recommendedName>
        <fullName evidence="8">Sphingoid long-chain base transporter RSB1</fullName>
    </recommendedName>
</protein>
<dbReference type="PANTHER" id="PTHR31465">
    <property type="entry name" value="PROTEIN RTA1-RELATED"/>
    <property type="match status" value="1"/>
</dbReference>
<gene>
    <name evidence="6" type="ORF">S7711_00121</name>
</gene>
<evidence type="ECO:0008006" key="8">
    <source>
        <dbReference type="Google" id="ProtNLM"/>
    </source>
</evidence>
<keyword evidence="4 5" id="KW-0472">Membrane</keyword>
<feature type="transmembrane region" description="Helical" evidence="5">
    <location>
        <begin position="173"/>
        <end position="193"/>
    </location>
</feature>
<name>A0A084B3H8_STACB</name>
<feature type="transmembrane region" description="Helical" evidence="5">
    <location>
        <begin position="214"/>
        <end position="236"/>
    </location>
</feature>
<evidence type="ECO:0000256" key="1">
    <source>
        <dbReference type="ARBA" id="ARBA00004141"/>
    </source>
</evidence>
<dbReference type="Pfam" id="PF04479">
    <property type="entry name" value="RTA1"/>
    <property type="match status" value="1"/>
</dbReference>
<keyword evidence="7" id="KW-1185">Reference proteome</keyword>
<organism evidence="6 7">
    <name type="scientific">Stachybotrys chartarum (strain CBS 109288 / IBT 7711)</name>
    <name type="common">Toxic black mold</name>
    <name type="synonym">Stilbospora chartarum</name>
    <dbReference type="NCBI Taxonomy" id="1280523"/>
    <lineage>
        <taxon>Eukaryota</taxon>
        <taxon>Fungi</taxon>
        <taxon>Dikarya</taxon>
        <taxon>Ascomycota</taxon>
        <taxon>Pezizomycotina</taxon>
        <taxon>Sordariomycetes</taxon>
        <taxon>Hypocreomycetidae</taxon>
        <taxon>Hypocreales</taxon>
        <taxon>Stachybotryaceae</taxon>
        <taxon>Stachybotrys</taxon>
    </lineage>
</organism>